<organism evidence="1 2">
    <name type="scientific">Bacillus cereus VD154</name>
    <dbReference type="NCBI Taxonomy" id="1053238"/>
    <lineage>
        <taxon>Bacteria</taxon>
        <taxon>Bacillati</taxon>
        <taxon>Bacillota</taxon>
        <taxon>Bacilli</taxon>
        <taxon>Bacillales</taxon>
        <taxon>Bacillaceae</taxon>
        <taxon>Bacillus</taxon>
        <taxon>Bacillus cereus group</taxon>
    </lineage>
</organism>
<dbReference type="Proteomes" id="UP000006967">
    <property type="component" value="Unassembled WGS sequence"/>
</dbReference>
<dbReference type="AlphaFoldDB" id="A0A9W5KQK8"/>
<dbReference type="RefSeq" id="WP_000922258.1">
    <property type="nucleotide sequence ID" value="NZ_JH791891.1"/>
</dbReference>
<sequence>MLKWLKDYQKLEDEIIYLEHDLDRSKRELKRWVLGDLQEVRLIADSEGAKLEDRIAFRERELAEKMDDMYKLKKLISAFKGLENKIAYLKYVEGMTLEGIAENLSYSASYVYKKHAEIMRRIKFVEELALY</sequence>
<comment type="caution">
    <text evidence="1">The sequence shown here is derived from an EMBL/GenBank/DDBJ whole genome shotgun (WGS) entry which is preliminary data.</text>
</comment>
<dbReference type="SUPFAM" id="SSF88659">
    <property type="entry name" value="Sigma3 and sigma4 domains of RNA polymerase sigma factors"/>
    <property type="match status" value="1"/>
</dbReference>
<gene>
    <name evidence="1" type="ORF">IK5_06298</name>
</gene>
<dbReference type="EMBL" id="AHFG01000110">
    <property type="protein sequence ID" value="EJR59515.1"/>
    <property type="molecule type" value="Genomic_DNA"/>
</dbReference>
<proteinExistence type="predicted"/>
<protein>
    <recommendedName>
        <fullName evidence="3">Phage protein</fullName>
    </recommendedName>
</protein>
<dbReference type="Gene3D" id="1.20.140.160">
    <property type="match status" value="1"/>
</dbReference>
<evidence type="ECO:0008006" key="3">
    <source>
        <dbReference type="Google" id="ProtNLM"/>
    </source>
</evidence>
<dbReference type="InterPro" id="IPR013324">
    <property type="entry name" value="RNA_pol_sigma_r3/r4-like"/>
</dbReference>
<evidence type="ECO:0000313" key="2">
    <source>
        <dbReference type="Proteomes" id="UP000006967"/>
    </source>
</evidence>
<accession>A0A9W5KQK8</accession>
<reference evidence="1 2" key="1">
    <citation type="submission" date="2012-04" db="EMBL/GenBank/DDBJ databases">
        <title>The Genome Sequence of Bacillus cereus VD154.</title>
        <authorList>
            <consortium name="The Broad Institute Genome Sequencing Platform"/>
            <consortium name="The Broad Institute Genome Sequencing Center for Infectious Disease"/>
            <person name="Feldgarden M."/>
            <person name="Van der Auwera G.A."/>
            <person name="Mahillon J."/>
            <person name="Duprez V."/>
            <person name="Timmery S."/>
            <person name="Mattelet C."/>
            <person name="Dierick K."/>
            <person name="Sun M."/>
            <person name="Yu Z."/>
            <person name="Zhu L."/>
            <person name="Hu X."/>
            <person name="Shank E.B."/>
            <person name="Swiecicka I."/>
            <person name="Hansen B.M."/>
            <person name="Andrup L."/>
            <person name="Young S.K."/>
            <person name="Zeng Q."/>
            <person name="Gargeya S."/>
            <person name="Fitzgerald M."/>
            <person name="Haas B."/>
            <person name="Abouelleil A."/>
            <person name="Alvarado L."/>
            <person name="Arachchi H.M."/>
            <person name="Berlin A."/>
            <person name="Chapman S.B."/>
            <person name="Goldberg J."/>
            <person name="Griggs A."/>
            <person name="Gujja S."/>
            <person name="Hansen M."/>
            <person name="Howarth C."/>
            <person name="Imamovic A."/>
            <person name="Larimer J."/>
            <person name="McCowen C."/>
            <person name="Montmayeur A."/>
            <person name="Murphy C."/>
            <person name="Neiman D."/>
            <person name="Pearson M."/>
            <person name="Priest M."/>
            <person name="Roberts A."/>
            <person name="Saif S."/>
            <person name="Shea T."/>
            <person name="Sisk P."/>
            <person name="Sykes S."/>
            <person name="Wortman J."/>
            <person name="Nusbaum C."/>
            <person name="Birren B."/>
        </authorList>
    </citation>
    <scope>NUCLEOTIDE SEQUENCE [LARGE SCALE GENOMIC DNA]</scope>
    <source>
        <strain evidence="1 2">VD154</strain>
    </source>
</reference>
<name>A0A9W5KQK8_BACCE</name>
<evidence type="ECO:0000313" key="1">
    <source>
        <dbReference type="EMBL" id="EJR59515.1"/>
    </source>
</evidence>